<keyword evidence="3" id="KW-0687">Ribonucleoprotein</keyword>
<accession>A0ABM1QQY3</accession>
<reference evidence="7" key="2">
    <citation type="submission" date="2025-08" db="UniProtKB">
        <authorList>
            <consortium name="RefSeq"/>
        </authorList>
    </citation>
    <scope>IDENTIFICATION</scope>
    <source>
        <tissue evidence="7">Leaf</tissue>
    </source>
</reference>
<protein>
    <submittedName>
        <fullName evidence="7">Uncharacterized protein LOC104733714</fullName>
    </submittedName>
</protein>
<dbReference type="RefSeq" id="XP_019089171.1">
    <property type="nucleotide sequence ID" value="XM_019233626.1"/>
</dbReference>
<dbReference type="Pfam" id="PF01599">
    <property type="entry name" value="Ribosomal_S27"/>
    <property type="match status" value="1"/>
</dbReference>
<sequence>MTIQLPDFTRFKHRTQRFDPQRWKLHLHALLCIIPRAKRISILFDRTKHTNCDQKGHQQAAFDFRREAARGRPHSRRLQHPEGIDASSRAPSPTLSGGAKKRKKKTYTKPKKIKHKHKKVKLAVLQFYKIDGSGKVQRLRKECPNATCGAGTFVASHFDRHYCGGLVEILLANKELFQGRAKAFDVGKALSSKSVREFDKALSMVTYGCESIEDFYSSCATRDVIGEVKVPVLFILAMQLSLRMTMWYNLIQYHRLQ</sequence>
<feature type="region of interest" description="Disordered" evidence="4">
    <location>
        <begin position="68"/>
        <end position="113"/>
    </location>
</feature>
<evidence type="ECO:0000256" key="4">
    <source>
        <dbReference type="SAM" id="MobiDB-lite"/>
    </source>
</evidence>
<reference evidence="6" key="1">
    <citation type="journal article" date="2014" name="Nat. Commun.">
        <title>The emerging biofuel crop Camelina sativa retains a highly undifferentiated hexaploid genome structure.</title>
        <authorList>
            <person name="Kagale S."/>
            <person name="Koh C."/>
            <person name="Nixon J."/>
            <person name="Bollina V."/>
            <person name="Clarke W.E."/>
            <person name="Tuteja R."/>
            <person name="Spillane C."/>
            <person name="Robinson S.J."/>
            <person name="Links M.G."/>
            <person name="Clarke C."/>
            <person name="Higgins E.E."/>
            <person name="Huebert T."/>
            <person name="Sharpe A.G."/>
            <person name="Parkin I.A."/>
        </authorList>
    </citation>
    <scope>NUCLEOTIDE SEQUENCE [LARGE SCALE GENOMIC DNA]</scope>
    <source>
        <strain evidence="6">cv. DH55</strain>
    </source>
</reference>
<evidence type="ECO:0000313" key="6">
    <source>
        <dbReference type="Proteomes" id="UP000694864"/>
    </source>
</evidence>
<evidence type="ECO:0000313" key="7">
    <source>
        <dbReference type="RefSeq" id="XP_019089171.1"/>
    </source>
</evidence>
<keyword evidence="6" id="KW-1185">Reference proteome</keyword>
<dbReference type="SUPFAM" id="SSF57829">
    <property type="entry name" value="Zn-binding ribosomal proteins"/>
    <property type="match status" value="1"/>
</dbReference>
<evidence type="ECO:0000256" key="1">
    <source>
        <dbReference type="ARBA" id="ARBA00022833"/>
    </source>
</evidence>
<dbReference type="InterPro" id="IPR011332">
    <property type="entry name" value="Ribosomal_zn-bd"/>
</dbReference>
<feature type="compositionally biased region" description="Basic residues" evidence="4">
    <location>
        <begin position="99"/>
        <end position="113"/>
    </location>
</feature>
<feature type="domain" description="Small ribosomal subunit protein eS31" evidence="5">
    <location>
        <begin position="124"/>
        <end position="167"/>
    </location>
</feature>
<organism evidence="6 7">
    <name type="scientific">Camelina sativa</name>
    <name type="common">False flax</name>
    <name type="synonym">Myagrum sativum</name>
    <dbReference type="NCBI Taxonomy" id="90675"/>
    <lineage>
        <taxon>Eukaryota</taxon>
        <taxon>Viridiplantae</taxon>
        <taxon>Streptophyta</taxon>
        <taxon>Embryophyta</taxon>
        <taxon>Tracheophyta</taxon>
        <taxon>Spermatophyta</taxon>
        <taxon>Magnoliopsida</taxon>
        <taxon>eudicotyledons</taxon>
        <taxon>Gunneridae</taxon>
        <taxon>Pentapetalae</taxon>
        <taxon>rosids</taxon>
        <taxon>malvids</taxon>
        <taxon>Brassicales</taxon>
        <taxon>Brassicaceae</taxon>
        <taxon>Camelineae</taxon>
        <taxon>Camelina</taxon>
    </lineage>
</organism>
<dbReference type="SMART" id="SM01402">
    <property type="entry name" value="Ribosomal_S27"/>
    <property type="match status" value="1"/>
</dbReference>
<evidence type="ECO:0000256" key="3">
    <source>
        <dbReference type="ARBA" id="ARBA00023274"/>
    </source>
</evidence>
<evidence type="ECO:0000259" key="5">
    <source>
        <dbReference type="SMART" id="SM01402"/>
    </source>
</evidence>
<name>A0ABM1QQY3_CAMSA</name>
<dbReference type="Gene3D" id="6.20.50.150">
    <property type="match status" value="1"/>
</dbReference>
<keyword evidence="2" id="KW-0689">Ribosomal protein</keyword>
<dbReference type="Proteomes" id="UP000694864">
    <property type="component" value="Chromosome 12"/>
</dbReference>
<dbReference type="GeneID" id="104733714"/>
<gene>
    <name evidence="7" type="primary">LOC104733714</name>
</gene>
<dbReference type="InterPro" id="IPR002906">
    <property type="entry name" value="Ribosomal_eS31"/>
</dbReference>
<dbReference type="InterPro" id="IPR038582">
    <property type="entry name" value="Ribosomal_eS31_euk-type_sf"/>
</dbReference>
<dbReference type="PANTHER" id="PTHR10794:SF92">
    <property type="entry name" value="EMBRYOGENESIS-ASSOCIATED PROTEIN EMB8"/>
    <property type="match status" value="1"/>
</dbReference>
<evidence type="ECO:0000256" key="2">
    <source>
        <dbReference type="ARBA" id="ARBA00022980"/>
    </source>
</evidence>
<dbReference type="InterPro" id="IPR050960">
    <property type="entry name" value="AB_hydrolase_4_sf"/>
</dbReference>
<keyword evidence="1" id="KW-0862">Zinc</keyword>
<dbReference type="PANTHER" id="PTHR10794">
    <property type="entry name" value="ABHYDROLASE DOMAIN-CONTAINING PROTEIN"/>
    <property type="match status" value="1"/>
</dbReference>
<proteinExistence type="predicted"/>